<dbReference type="eggNOG" id="COG0624">
    <property type="taxonomic scope" value="Bacteria"/>
</dbReference>
<keyword evidence="2 5" id="KW-0378">Hydrolase</keyword>
<keyword evidence="3" id="KW-0862">Zinc</keyword>
<protein>
    <submittedName>
        <fullName evidence="5">N-carbamoyl-L-amino acid hydrolase</fullName>
        <ecNumber evidence="5">3.5.1.87</ecNumber>
    </submittedName>
</protein>
<feature type="binding site" evidence="4">
    <location>
        <position position="275"/>
    </location>
    <ligand>
        <name>allantoate</name>
        <dbReference type="ChEBI" id="CHEBI:17536"/>
    </ligand>
</feature>
<feature type="binding site" evidence="3">
    <location>
        <position position="373"/>
    </location>
    <ligand>
        <name>Zn(2+)</name>
        <dbReference type="ChEBI" id="CHEBI:29105"/>
        <label>2</label>
    </ligand>
</feature>
<reference evidence="5 6" key="1">
    <citation type="submission" date="2015-01" db="EMBL/GenBank/DDBJ databases">
        <title>Draft genome of the acidophilic iron oxidizer Ferrimicrobium acidiphilum strain T23.</title>
        <authorList>
            <person name="Poehlein A."/>
            <person name="Eisen S."/>
            <person name="Schloemann M."/>
            <person name="Johnson B.D."/>
            <person name="Daniel R."/>
            <person name="Muehling M."/>
        </authorList>
    </citation>
    <scope>NUCLEOTIDE SEQUENCE [LARGE SCALE GENOMIC DNA]</scope>
    <source>
        <strain evidence="5 6">T23</strain>
    </source>
</reference>
<evidence type="ECO:0000313" key="6">
    <source>
        <dbReference type="Proteomes" id="UP000032336"/>
    </source>
</evidence>
<organism evidence="5 6">
    <name type="scientific">Ferrimicrobium acidiphilum DSM 19497</name>
    <dbReference type="NCBI Taxonomy" id="1121877"/>
    <lineage>
        <taxon>Bacteria</taxon>
        <taxon>Bacillati</taxon>
        <taxon>Actinomycetota</taxon>
        <taxon>Acidimicrobiia</taxon>
        <taxon>Acidimicrobiales</taxon>
        <taxon>Acidimicrobiaceae</taxon>
        <taxon>Ferrimicrobium</taxon>
    </lineage>
</organism>
<comment type="cofactor">
    <cofactor evidence="3">
        <name>Zn(2+)</name>
        <dbReference type="ChEBI" id="CHEBI:29105"/>
    </cofactor>
    <text evidence="3">Binds 2 Zn(2+) ions per subunit.</text>
</comment>
<feature type="binding site" evidence="3">
    <location>
        <position position="81"/>
    </location>
    <ligand>
        <name>Zn(2+)</name>
        <dbReference type="ChEBI" id="CHEBI:29105"/>
        <label>1</label>
    </ligand>
</feature>
<dbReference type="InterPro" id="IPR002933">
    <property type="entry name" value="Peptidase_M20"/>
</dbReference>
<dbReference type="SUPFAM" id="SSF55031">
    <property type="entry name" value="Bacterial exopeptidase dimerisation domain"/>
    <property type="match status" value="1"/>
</dbReference>
<dbReference type="GO" id="GO:0046872">
    <property type="term" value="F:metal ion binding"/>
    <property type="evidence" value="ECO:0007669"/>
    <property type="project" value="UniProtKB-KW"/>
</dbReference>
<evidence type="ECO:0000256" key="4">
    <source>
        <dbReference type="PIRSR" id="PIRSR001235-2"/>
    </source>
</evidence>
<evidence type="ECO:0000256" key="3">
    <source>
        <dbReference type="PIRSR" id="PIRSR001235-1"/>
    </source>
</evidence>
<dbReference type="STRING" id="1121877.FEAC_12610"/>
<name>A0A0D8FXD8_9ACTN</name>
<dbReference type="Proteomes" id="UP000032336">
    <property type="component" value="Unassembled WGS sequence"/>
</dbReference>
<keyword evidence="3" id="KW-0479">Metal-binding</keyword>
<gene>
    <name evidence="5" type="primary">amaB</name>
    <name evidence="5" type="ORF">FEAC_12610</name>
</gene>
<feature type="binding site" evidence="4">
    <location>
        <position position="288"/>
    </location>
    <ligand>
        <name>allantoate</name>
        <dbReference type="ChEBI" id="CHEBI:17536"/>
    </ligand>
</feature>
<dbReference type="GO" id="GO:0016813">
    <property type="term" value="F:hydrolase activity, acting on carbon-nitrogen (but not peptide) bonds, in linear amidines"/>
    <property type="evidence" value="ECO:0007669"/>
    <property type="project" value="InterPro"/>
</dbReference>
<keyword evidence="6" id="KW-1185">Reference proteome</keyword>
<dbReference type="PATRIC" id="fig|1121877.4.peg.1385"/>
<evidence type="ECO:0000256" key="1">
    <source>
        <dbReference type="ARBA" id="ARBA00006153"/>
    </source>
</evidence>
<comment type="caution">
    <text evidence="5">The sequence shown here is derived from an EMBL/GenBank/DDBJ whole genome shotgun (WGS) entry which is preliminary data.</text>
</comment>
<feature type="binding site" evidence="4">
    <location>
        <position position="217"/>
    </location>
    <ligand>
        <name>allantoate</name>
        <dbReference type="ChEBI" id="CHEBI:17536"/>
    </ligand>
</feature>
<dbReference type="EC" id="3.5.1.87" evidence="5"/>
<sequence length="400" mass="42333">MNASKRLDQLLIQIAEIGRDQATGGYNRFAYTETDLQLRAFFAQTAEELGLEVGVDAANNQWAWWGDPDSDPEHNLVLGSHLDSVPSGGAYDGPLGVLSALSAIAELIGDGFQPRSAVGVANFIDEEGARFGVACLGSRVLTGETTYERLSQLIDYDGTPFVDVVSATGVDPTSLGRDDRALSRIGSFIELHIEQGHQLIDLDAPIGLASFIWPHGRWSTTLTGTPNHAGTTRLDERDDPLQRAARFVLELGELAIARDAIATCGKIVVEPNAVNAIAATVRLWIDARADSPDRLAHLATDIATLAEGLGGRLVNESLTSMTAFSASLNESLGSLLENPPVISTGAGHDAGILASHGIPTAMLFVRNPTGVSHSPAERANREDMVAGVDALISVIRGLAS</sequence>
<dbReference type="Gene3D" id="3.40.630.10">
    <property type="entry name" value="Zn peptidases"/>
    <property type="match status" value="1"/>
</dbReference>
<dbReference type="GeneID" id="78372486"/>
<proteinExistence type="inferred from homology"/>
<dbReference type="PANTHER" id="PTHR32494:SF5">
    <property type="entry name" value="ALLANTOATE AMIDOHYDROLASE"/>
    <property type="match status" value="1"/>
</dbReference>
<dbReference type="PIRSF" id="PIRSF001235">
    <property type="entry name" value="Amidase_carbamoylase"/>
    <property type="match status" value="1"/>
</dbReference>
<comment type="similarity">
    <text evidence="1">Belongs to the peptidase M20 family.</text>
</comment>
<dbReference type="EMBL" id="JXUW01000009">
    <property type="protein sequence ID" value="KJE76937.1"/>
    <property type="molecule type" value="Genomic_DNA"/>
</dbReference>
<dbReference type="SUPFAM" id="SSF53187">
    <property type="entry name" value="Zn-dependent exopeptidases"/>
    <property type="match status" value="1"/>
</dbReference>
<dbReference type="InterPro" id="IPR010158">
    <property type="entry name" value="Amidase_Cbmase"/>
</dbReference>
<dbReference type="OrthoDB" id="9808195at2"/>
<dbReference type="GO" id="GO:0050538">
    <property type="term" value="F:N-carbamoyl-L-amino-acid hydrolase activity"/>
    <property type="evidence" value="ECO:0007669"/>
    <property type="project" value="UniProtKB-EC"/>
</dbReference>
<dbReference type="RefSeq" id="WP_052565781.1">
    <property type="nucleotide sequence ID" value="NZ_JQKF01000018.1"/>
</dbReference>
<feature type="binding site" evidence="3">
    <location>
        <position position="92"/>
    </location>
    <ligand>
        <name>Zn(2+)</name>
        <dbReference type="ChEBI" id="CHEBI:29105"/>
        <label>2</label>
    </ligand>
</feature>
<dbReference type="AlphaFoldDB" id="A0A0D8FXD8"/>
<dbReference type="NCBIfam" id="TIGR01879">
    <property type="entry name" value="hydantase"/>
    <property type="match status" value="1"/>
</dbReference>
<feature type="binding site" evidence="3">
    <location>
        <position position="127"/>
    </location>
    <ligand>
        <name>Zn(2+)</name>
        <dbReference type="ChEBI" id="CHEBI:29105"/>
        <label>2</label>
    </ligand>
</feature>
<feature type="binding site" evidence="3">
    <location>
        <position position="92"/>
    </location>
    <ligand>
        <name>Zn(2+)</name>
        <dbReference type="ChEBI" id="CHEBI:29105"/>
        <label>1</label>
    </ligand>
</feature>
<evidence type="ECO:0000313" key="5">
    <source>
        <dbReference type="EMBL" id="KJE76937.1"/>
    </source>
</evidence>
<dbReference type="Gene3D" id="3.30.70.360">
    <property type="match status" value="1"/>
</dbReference>
<dbReference type="NCBIfam" id="NF006770">
    <property type="entry name" value="PRK09290.1-4"/>
    <property type="match status" value="1"/>
</dbReference>
<dbReference type="PANTHER" id="PTHR32494">
    <property type="entry name" value="ALLANTOATE DEIMINASE-RELATED"/>
    <property type="match status" value="1"/>
</dbReference>
<evidence type="ECO:0000256" key="2">
    <source>
        <dbReference type="ARBA" id="ARBA00022801"/>
    </source>
</evidence>
<feature type="binding site" evidence="3">
    <location>
        <position position="192"/>
    </location>
    <ligand>
        <name>Zn(2+)</name>
        <dbReference type="ChEBI" id="CHEBI:29105"/>
        <label>1</label>
    </ligand>
</feature>
<accession>A0A0D8FXD8</accession>
<dbReference type="InterPro" id="IPR036264">
    <property type="entry name" value="Bact_exopeptidase_dim_dom"/>
</dbReference>
<dbReference type="Pfam" id="PF01546">
    <property type="entry name" value="Peptidase_M20"/>
    <property type="match status" value="1"/>
</dbReference>